<name>A0A2X3IHV1_9ENTR</name>
<gene>
    <name evidence="2" type="ORF">NCTC12120_05185</name>
</gene>
<protein>
    <submittedName>
        <fullName evidence="2">Uncharacterized protein</fullName>
    </submittedName>
</protein>
<accession>A0A2X3IHV1</accession>
<dbReference type="Proteomes" id="UP000251197">
    <property type="component" value="Unassembled WGS sequence"/>
</dbReference>
<feature type="region of interest" description="Disordered" evidence="1">
    <location>
        <begin position="30"/>
        <end position="53"/>
    </location>
</feature>
<evidence type="ECO:0000313" key="3">
    <source>
        <dbReference type="Proteomes" id="UP000251197"/>
    </source>
</evidence>
<reference evidence="2 3" key="1">
    <citation type="submission" date="2018-06" db="EMBL/GenBank/DDBJ databases">
        <authorList>
            <consortium name="Pathogen Informatics"/>
            <person name="Doyle S."/>
        </authorList>
    </citation>
    <scope>NUCLEOTIDE SEQUENCE [LARGE SCALE GENOMIC DNA]</scope>
    <source>
        <strain evidence="2 3">NCTC12120</strain>
    </source>
</reference>
<dbReference type="EMBL" id="UAVU01000009">
    <property type="protein sequence ID" value="SQC92002.1"/>
    <property type="molecule type" value="Genomic_DNA"/>
</dbReference>
<organism evidence="2 3">
    <name type="scientific">Cedecea neteri</name>
    <dbReference type="NCBI Taxonomy" id="158822"/>
    <lineage>
        <taxon>Bacteria</taxon>
        <taxon>Pseudomonadati</taxon>
        <taxon>Pseudomonadota</taxon>
        <taxon>Gammaproteobacteria</taxon>
        <taxon>Enterobacterales</taxon>
        <taxon>Enterobacteriaceae</taxon>
        <taxon>Cedecea</taxon>
    </lineage>
</organism>
<dbReference type="AlphaFoldDB" id="A0A2X3IHV1"/>
<feature type="compositionally biased region" description="Basic and acidic residues" evidence="1">
    <location>
        <begin position="36"/>
        <end position="53"/>
    </location>
</feature>
<evidence type="ECO:0000313" key="2">
    <source>
        <dbReference type="EMBL" id="SQC92002.1"/>
    </source>
</evidence>
<sequence>MPLRSMEVPTGAEAGYSGVVHPRLRQPWPYTMNWDETDRPDELDATDRRYSQT</sequence>
<evidence type="ECO:0000256" key="1">
    <source>
        <dbReference type="SAM" id="MobiDB-lite"/>
    </source>
</evidence>
<proteinExistence type="predicted"/>